<evidence type="ECO:0000256" key="5">
    <source>
        <dbReference type="ARBA" id="ARBA00023136"/>
    </source>
</evidence>
<evidence type="ECO:0000256" key="1">
    <source>
        <dbReference type="ARBA" id="ARBA00004273"/>
    </source>
</evidence>
<comment type="similarity">
    <text evidence="6">Belongs to the NDUFAF6 family.</text>
</comment>
<evidence type="ECO:0000313" key="8">
    <source>
        <dbReference type="Proteomes" id="UP000054248"/>
    </source>
</evidence>
<dbReference type="InterPro" id="IPR008949">
    <property type="entry name" value="Isoprenoid_synthase_dom_sf"/>
</dbReference>
<dbReference type="AlphaFoldDB" id="A0A0C3L029"/>
<evidence type="ECO:0000313" key="7">
    <source>
        <dbReference type="EMBL" id="KIO27028.1"/>
    </source>
</evidence>
<dbReference type="GO" id="GO:0032981">
    <property type="term" value="P:mitochondrial respiratory chain complex I assembly"/>
    <property type="evidence" value="ECO:0007669"/>
    <property type="project" value="TreeGrafter"/>
</dbReference>
<proteinExistence type="inferred from homology"/>
<protein>
    <recommendedName>
        <fullName evidence="9">Phytoene synthase</fullName>
    </recommendedName>
</protein>
<dbReference type="OrthoDB" id="270318at2759"/>
<dbReference type="EMBL" id="KN823015">
    <property type="protein sequence ID" value="KIO27028.1"/>
    <property type="molecule type" value="Genomic_DNA"/>
</dbReference>
<keyword evidence="3" id="KW-0809">Transit peptide</keyword>
<dbReference type="HOGENOM" id="CLU_037269_6_2_1"/>
<comment type="subcellular location">
    <subcellularLocation>
        <location evidence="1">Mitochondrion inner membrane</location>
    </subcellularLocation>
</comment>
<dbReference type="Pfam" id="PF00494">
    <property type="entry name" value="SQS_PSY"/>
    <property type="match status" value="1"/>
</dbReference>
<dbReference type="SUPFAM" id="SSF48576">
    <property type="entry name" value="Terpenoid synthases"/>
    <property type="match status" value="1"/>
</dbReference>
<keyword evidence="4" id="KW-0496">Mitochondrion</keyword>
<sequence>MLIRSAHQRLAWRPPLLSLRPAKQWQRKNHSQTADSQDSNAYCRDLVRKHDYDSFLTSYFYPRRTHDAYFALRAFNVELALVREAVSQPMIGKMRMQFWRDAVKSIQQDKPPHHPIAVALHRASKEFKLPAYHLNRIIDARDQDLVAPTHPTVDSVATYAESTSSTMLYLVLSMLNLSSSDTLAHAASHIGVASSFATLLRALPFHASQRRMVIPVDLTSKNGVREEEVYRSGGHAEGISDAVFDFATVANDHLLTARQLFKESGEKVPAEAMPVFLSAVPVASFLEQLEKVNFDAFDPSLQKRDWKLPFRIWRASSSRSF</sequence>
<evidence type="ECO:0000256" key="6">
    <source>
        <dbReference type="ARBA" id="ARBA00038273"/>
    </source>
</evidence>
<accession>A0A0C3L029</accession>
<name>A0A0C3L029_9AGAM</name>
<organism evidence="7 8">
    <name type="scientific">Tulasnella calospora MUT 4182</name>
    <dbReference type="NCBI Taxonomy" id="1051891"/>
    <lineage>
        <taxon>Eukaryota</taxon>
        <taxon>Fungi</taxon>
        <taxon>Dikarya</taxon>
        <taxon>Basidiomycota</taxon>
        <taxon>Agaricomycotina</taxon>
        <taxon>Agaricomycetes</taxon>
        <taxon>Cantharellales</taxon>
        <taxon>Tulasnellaceae</taxon>
        <taxon>Tulasnella</taxon>
    </lineage>
</organism>
<evidence type="ECO:0000256" key="3">
    <source>
        <dbReference type="ARBA" id="ARBA00022946"/>
    </source>
</evidence>
<reference evidence="7 8" key="1">
    <citation type="submission" date="2014-04" db="EMBL/GenBank/DDBJ databases">
        <authorList>
            <consortium name="DOE Joint Genome Institute"/>
            <person name="Kuo A."/>
            <person name="Girlanda M."/>
            <person name="Perotto S."/>
            <person name="Kohler A."/>
            <person name="Nagy L.G."/>
            <person name="Floudas D."/>
            <person name="Copeland A."/>
            <person name="Barry K.W."/>
            <person name="Cichocki N."/>
            <person name="Veneault-Fourrey C."/>
            <person name="LaButti K."/>
            <person name="Lindquist E.A."/>
            <person name="Lipzen A."/>
            <person name="Lundell T."/>
            <person name="Morin E."/>
            <person name="Murat C."/>
            <person name="Sun H."/>
            <person name="Tunlid A."/>
            <person name="Henrissat B."/>
            <person name="Grigoriev I.V."/>
            <person name="Hibbett D.S."/>
            <person name="Martin F."/>
            <person name="Nordberg H.P."/>
            <person name="Cantor M.N."/>
            <person name="Hua S.X."/>
        </authorList>
    </citation>
    <scope>NUCLEOTIDE SEQUENCE [LARGE SCALE GENOMIC DNA]</scope>
    <source>
        <strain evidence="7 8">MUT 4182</strain>
    </source>
</reference>
<dbReference type="STRING" id="1051891.A0A0C3L029"/>
<gene>
    <name evidence="7" type="ORF">M407DRAFT_195197</name>
</gene>
<dbReference type="GO" id="GO:0005743">
    <property type="term" value="C:mitochondrial inner membrane"/>
    <property type="evidence" value="ECO:0007669"/>
    <property type="project" value="UniProtKB-SubCell"/>
</dbReference>
<dbReference type="Gene3D" id="1.10.600.10">
    <property type="entry name" value="Farnesyl Diphosphate Synthase"/>
    <property type="match status" value="1"/>
</dbReference>
<dbReference type="Proteomes" id="UP000054248">
    <property type="component" value="Unassembled WGS sequence"/>
</dbReference>
<keyword evidence="5" id="KW-0472">Membrane</keyword>
<dbReference type="PANTHER" id="PTHR21181:SF13">
    <property type="entry name" value="NADH DEHYDROGENASE (UBIQUINONE) COMPLEX I, ASSEMBLY FACTOR 6"/>
    <property type="match status" value="1"/>
</dbReference>
<dbReference type="PANTHER" id="PTHR21181">
    <property type="match status" value="1"/>
</dbReference>
<keyword evidence="8" id="KW-1185">Reference proteome</keyword>
<reference evidence="8" key="2">
    <citation type="submission" date="2015-01" db="EMBL/GenBank/DDBJ databases">
        <title>Evolutionary Origins and Diversification of the Mycorrhizal Mutualists.</title>
        <authorList>
            <consortium name="DOE Joint Genome Institute"/>
            <consortium name="Mycorrhizal Genomics Consortium"/>
            <person name="Kohler A."/>
            <person name="Kuo A."/>
            <person name="Nagy L.G."/>
            <person name="Floudas D."/>
            <person name="Copeland A."/>
            <person name="Barry K.W."/>
            <person name="Cichocki N."/>
            <person name="Veneault-Fourrey C."/>
            <person name="LaButti K."/>
            <person name="Lindquist E.A."/>
            <person name="Lipzen A."/>
            <person name="Lundell T."/>
            <person name="Morin E."/>
            <person name="Murat C."/>
            <person name="Riley R."/>
            <person name="Ohm R."/>
            <person name="Sun H."/>
            <person name="Tunlid A."/>
            <person name="Henrissat B."/>
            <person name="Grigoriev I.V."/>
            <person name="Hibbett D.S."/>
            <person name="Martin F."/>
        </authorList>
    </citation>
    <scope>NUCLEOTIDE SEQUENCE [LARGE SCALE GENOMIC DNA]</scope>
    <source>
        <strain evidence="8">MUT 4182</strain>
    </source>
</reference>
<evidence type="ECO:0000256" key="2">
    <source>
        <dbReference type="ARBA" id="ARBA00022792"/>
    </source>
</evidence>
<keyword evidence="2" id="KW-0999">Mitochondrion inner membrane</keyword>
<evidence type="ECO:0000256" key="4">
    <source>
        <dbReference type="ARBA" id="ARBA00023128"/>
    </source>
</evidence>
<evidence type="ECO:0008006" key="9">
    <source>
        <dbReference type="Google" id="ProtNLM"/>
    </source>
</evidence>
<dbReference type="InterPro" id="IPR002060">
    <property type="entry name" value="Squ/phyt_synthse"/>
</dbReference>